<keyword evidence="6" id="KW-1185">Reference proteome</keyword>
<dbReference type="KEGG" id="kbs:EPA93_39470"/>
<feature type="transmembrane region" description="Helical" evidence="3">
    <location>
        <begin position="117"/>
        <end position="137"/>
    </location>
</feature>
<organism evidence="5 6">
    <name type="scientific">Ktedonosporobacter rubrisoli</name>
    <dbReference type="NCBI Taxonomy" id="2509675"/>
    <lineage>
        <taxon>Bacteria</taxon>
        <taxon>Bacillati</taxon>
        <taxon>Chloroflexota</taxon>
        <taxon>Ktedonobacteria</taxon>
        <taxon>Ktedonobacterales</taxon>
        <taxon>Ktedonosporobacteraceae</taxon>
        <taxon>Ktedonosporobacter</taxon>
    </lineage>
</organism>
<keyword evidence="1" id="KW-0175">Coiled coil</keyword>
<reference evidence="5 6" key="1">
    <citation type="submission" date="2019-01" db="EMBL/GenBank/DDBJ databases">
        <title>Ktedonosporobacter rubrisoli SCAWS-G2.</title>
        <authorList>
            <person name="Huang Y."/>
            <person name="Yan B."/>
        </authorList>
    </citation>
    <scope>NUCLEOTIDE SEQUENCE [LARGE SCALE GENOMIC DNA]</scope>
    <source>
        <strain evidence="5 6">SCAWS-G2</strain>
    </source>
</reference>
<feature type="coiled-coil region" evidence="1">
    <location>
        <begin position="297"/>
        <end position="351"/>
    </location>
</feature>
<evidence type="ECO:0000313" key="5">
    <source>
        <dbReference type="EMBL" id="QBD81729.1"/>
    </source>
</evidence>
<feature type="transmembrane region" description="Helical" evidence="3">
    <location>
        <begin position="63"/>
        <end position="84"/>
    </location>
</feature>
<dbReference type="OrthoDB" id="147233at2"/>
<evidence type="ECO:0000256" key="2">
    <source>
        <dbReference type="SAM" id="MobiDB-lite"/>
    </source>
</evidence>
<gene>
    <name evidence="5" type="ORF">EPA93_39470</name>
</gene>
<name>A0A4P6K0Y7_KTERU</name>
<feature type="region of interest" description="Disordered" evidence="2">
    <location>
        <begin position="380"/>
        <end position="399"/>
    </location>
</feature>
<feature type="transmembrane region" description="Helical" evidence="3">
    <location>
        <begin position="90"/>
        <end position="110"/>
    </location>
</feature>
<feature type="coiled-coil region" evidence="1">
    <location>
        <begin position="238"/>
        <end position="265"/>
    </location>
</feature>
<dbReference type="GO" id="GO:0007165">
    <property type="term" value="P:signal transduction"/>
    <property type="evidence" value="ECO:0007669"/>
    <property type="project" value="InterPro"/>
</dbReference>
<evidence type="ECO:0000313" key="6">
    <source>
        <dbReference type="Proteomes" id="UP000290365"/>
    </source>
</evidence>
<dbReference type="InterPro" id="IPR003660">
    <property type="entry name" value="HAMP_dom"/>
</dbReference>
<dbReference type="AlphaFoldDB" id="A0A4P6K0Y7"/>
<keyword evidence="3" id="KW-0812">Transmembrane</keyword>
<keyword evidence="3" id="KW-1133">Transmembrane helix</keyword>
<feature type="transmembrane region" description="Helical" evidence="3">
    <location>
        <begin position="200"/>
        <end position="222"/>
    </location>
</feature>
<sequence>MSAKSSPSLSNQQDNTEWSLQYINRADATPGMKILNWWYRFTAPPTLPDSASFEQRERLRRGYLASTISFFLTVVLVFALPIGIFGPNHAIAFAITGVLIMMGIALFIFNRRGHSNVTGLILASCINIALIIVILKSPEGLDPSELGLFDILVFPEIFVASLLPVNWIFAVSAFNIAFIIVDMFTQPRSQLFIQMATTNFYPVLVRPIILHIVITVVLWLWVRNATQAIERADRAEVIANLEHMIADQEHAVAEEKRQLDSSIQQIMDTHLRVSHGDFSARVPLREGATLWPVAVSLNNLLSRLQRLRQIETELQRVIPQLQRVRFLEHETQRIKHEAQQITQAIEQAEQEQHPLRLGPRGTILDPLITKLNGKLLLPGSSRLENGPTRFNKSLSDSQM</sequence>
<evidence type="ECO:0000259" key="4">
    <source>
        <dbReference type="PROSITE" id="PS50885"/>
    </source>
</evidence>
<proteinExistence type="predicted"/>
<dbReference type="PROSITE" id="PS50885">
    <property type="entry name" value="HAMP"/>
    <property type="match status" value="1"/>
</dbReference>
<dbReference type="GO" id="GO:0016020">
    <property type="term" value="C:membrane"/>
    <property type="evidence" value="ECO:0007669"/>
    <property type="project" value="InterPro"/>
</dbReference>
<evidence type="ECO:0000256" key="3">
    <source>
        <dbReference type="SAM" id="Phobius"/>
    </source>
</evidence>
<dbReference type="RefSeq" id="WP_129892790.1">
    <property type="nucleotide sequence ID" value="NZ_CP035758.1"/>
</dbReference>
<dbReference type="EMBL" id="CP035758">
    <property type="protein sequence ID" value="QBD81729.1"/>
    <property type="molecule type" value="Genomic_DNA"/>
</dbReference>
<accession>A0A4P6K0Y7</accession>
<feature type="domain" description="HAMP" evidence="4">
    <location>
        <begin position="257"/>
        <end position="309"/>
    </location>
</feature>
<keyword evidence="3" id="KW-0472">Membrane</keyword>
<protein>
    <recommendedName>
        <fullName evidence="4">HAMP domain-containing protein</fullName>
    </recommendedName>
</protein>
<feature type="compositionally biased region" description="Polar residues" evidence="2">
    <location>
        <begin position="388"/>
        <end position="399"/>
    </location>
</feature>
<dbReference type="Proteomes" id="UP000290365">
    <property type="component" value="Chromosome"/>
</dbReference>
<feature type="transmembrane region" description="Helical" evidence="3">
    <location>
        <begin position="157"/>
        <end position="180"/>
    </location>
</feature>
<evidence type="ECO:0000256" key="1">
    <source>
        <dbReference type="SAM" id="Coils"/>
    </source>
</evidence>